<keyword evidence="1" id="KW-0378">Hydrolase</keyword>
<dbReference type="SUPFAM" id="SSF53098">
    <property type="entry name" value="Ribonuclease H-like"/>
    <property type="match status" value="1"/>
</dbReference>
<proteinExistence type="predicted"/>
<evidence type="ECO:0000259" key="2">
    <source>
        <dbReference type="PROSITE" id="PS50994"/>
    </source>
</evidence>
<dbReference type="AlphaFoldDB" id="A0A5H2XRJ7"/>
<dbReference type="GO" id="GO:0004190">
    <property type="term" value="F:aspartic-type endopeptidase activity"/>
    <property type="evidence" value="ECO:0007669"/>
    <property type="project" value="UniProtKB-KW"/>
</dbReference>
<dbReference type="Gene3D" id="3.30.420.10">
    <property type="entry name" value="Ribonuclease H-like superfamily/Ribonuclease H"/>
    <property type="match status" value="1"/>
</dbReference>
<dbReference type="InterPro" id="IPR012337">
    <property type="entry name" value="RNaseH-like_sf"/>
</dbReference>
<dbReference type="Pfam" id="PF22936">
    <property type="entry name" value="Pol_BBD"/>
    <property type="match status" value="1"/>
</dbReference>
<keyword evidence="1" id="KW-0645">Protease</keyword>
<dbReference type="PROSITE" id="PS50994">
    <property type="entry name" value="INTEGRASE"/>
    <property type="match status" value="1"/>
</dbReference>
<dbReference type="SUPFAM" id="SSF56672">
    <property type="entry name" value="DNA/RNA polymerases"/>
    <property type="match status" value="1"/>
</dbReference>
<feature type="domain" description="Integrase catalytic" evidence="2">
    <location>
        <begin position="141"/>
        <end position="256"/>
    </location>
</feature>
<dbReference type="Pfam" id="PF07727">
    <property type="entry name" value="RVT_2"/>
    <property type="match status" value="2"/>
</dbReference>
<dbReference type="PANTHER" id="PTHR11439">
    <property type="entry name" value="GAG-POL-RELATED RETROTRANSPOSON"/>
    <property type="match status" value="1"/>
</dbReference>
<dbReference type="InterPro" id="IPR013103">
    <property type="entry name" value="RVT_2"/>
</dbReference>
<dbReference type="CDD" id="cd09272">
    <property type="entry name" value="RNase_HI_RT_Ty1"/>
    <property type="match status" value="1"/>
</dbReference>
<dbReference type="Pfam" id="PF25597">
    <property type="entry name" value="SH3_retrovirus"/>
    <property type="match status" value="1"/>
</dbReference>
<dbReference type="PANTHER" id="PTHR11439:SF467">
    <property type="entry name" value="INTEGRASE CATALYTIC DOMAIN-CONTAINING PROTEIN"/>
    <property type="match status" value="1"/>
</dbReference>
<gene>
    <name evidence="3" type="ORF">Prudu_1477S000700</name>
</gene>
<sequence>MNGTGSNTWIIDINASDHMTYDANFFDELSSNTRDPYVTSANGLPFPITGEGTISLTPTMSLSRALLVPNIHCNLLSVGRLLDTLNASATFYPTNCSFQDLKTQETIGHVSKTNNKFGYGIVAWDTRRLATLSVCFRSCDESGFKCETCILAKSHCTAPARVTSNGFRWFVTFIDDCTRLTWVFLLENKHDVASILLEFCTMVSTQFHTRVRVFRTDNRGEYVNNTLASFFLAQGIIHQTTTLFTPQQNGVSERKNLSKLLLKVFGCIAYVNVYSHQRSKLDPCALRCVFIGYSSTHKCYKCYHPPTQKVHITLDVTFHEEVPYYVSHSSPIQRERGSELESLGLENDVFEDTAFRKETTCHTKASDRSPIYEDETYGALGVETSGHTKASDQSPVYENNDSDSCMDEFDAIPPLPCQCPNLLVIVNQVSVCVPTKLHDALSNSEWMDAMNVEIDTLNKNKTWDLVPLPRGKKAIGCRWVFTLKHKADGSIDRYKARLVAKGYTQTYRVDYLETFAPVAKLNTVHVLLSLATNHDWPLLQFDVKNAFLHGDLKEEIYMDLPPCHKGKLTTLIIYVDDMIVTGDDQAKMQNLQKYLAPEFEMKSLGDLKYFLGIEVARSKHGIFLSQRKYILDLLAETGMLDCKPIDTPSKQNHKLGLNPDQVPTDKKLSVVSQFMHSPSEDYMGAMMRILRYLKVTPRKGLMFCKYGHTDVEGYTDADWAGSVTDRRSTSRYFTFVGGNLVTWRSKKQKWCLGLVSRPSTVGWFKKPMDLYCDNKAAIAIEHNLVQHDRTKHVEVDRHFVKEKLDAEIISFPFISSEYQLAEVFTKAVSTTIKQS</sequence>
<reference evidence="3" key="1">
    <citation type="journal article" date="2019" name="Science">
        <title>Mutation of a bHLH transcription factor allowed almond domestication.</title>
        <authorList>
            <person name="Sanchez-Perez R."/>
            <person name="Pavan S."/>
            <person name="Mazzeo R."/>
            <person name="Moldovan C."/>
            <person name="Aiese Cigliano R."/>
            <person name="Del Cueto J."/>
            <person name="Ricciardi F."/>
            <person name="Lotti C."/>
            <person name="Ricciardi L."/>
            <person name="Dicenta F."/>
            <person name="Lopez-Marques R.L."/>
            <person name="Lindberg Moller B."/>
        </authorList>
    </citation>
    <scope>NUCLEOTIDE SEQUENCE</scope>
</reference>
<accession>A0A5H2XRJ7</accession>
<dbReference type="InterPro" id="IPR057670">
    <property type="entry name" value="SH3_retrovirus"/>
</dbReference>
<dbReference type="InterPro" id="IPR001584">
    <property type="entry name" value="Integrase_cat-core"/>
</dbReference>
<protein>
    <recommendedName>
        <fullName evidence="2">Integrase catalytic domain-containing protein</fullName>
    </recommendedName>
</protein>
<dbReference type="EMBL" id="AP021814">
    <property type="protein sequence ID" value="BBN70448.1"/>
    <property type="molecule type" value="Genomic_DNA"/>
</dbReference>
<evidence type="ECO:0000256" key="1">
    <source>
        <dbReference type="ARBA" id="ARBA00022750"/>
    </source>
</evidence>
<dbReference type="GO" id="GO:0015074">
    <property type="term" value="P:DNA integration"/>
    <property type="evidence" value="ECO:0007669"/>
    <property type="project" value="InterPro"/>
</dbReference>
<organism evidence="3">
    <name type="scientific">Prunus dulcis</name>
    <name type="common">Almond</name>
    <name type="synonym">Amygdalus dulcis</name>
    <dbReference type="NCBI Taxonomy" id="3755"/>
    <lineage>
        <taxon>Eukaryota</taxon>
        <taxon>Viridiplantae</taxon>
        <taxon>Streptophyta</taxon>
        <taxon>Embryophyta</taxon>
        <taxon>Tracheophyta</taxon>
        <taxon>Spermatophyta</taxon>
        <taxon>Magnoliopsida</taxon>
        <taxon>eudicotyledons</taxon>
        <taxon>Gunneridae</taxon>
        <taxon>Pentapetalae</taxon>
        <taxon>rosids</taxon>
        <taxon>fabids</taxon>
        <taxon>Rosales</taxon>
        <taxon>Rosaceae</taxon>
        <taxon>Amygdaloideae</taxon>
        <taxon>Amygdaleae</taxon>
        <taxon>Prunus</taxon>
    </lineage>
</organism>
<keyword evidence="1" id="KW-0064">Aspartyl protease</keyword>
<name>A0A5H2XRJ7_PRUDU</name>
<dbReference type="InterPro" id="IPR054722">
    <property type="entry name" value="PolX-like_BBD"/>
</dbReference>
<dbReference type="InterPro" id="IPR043502">
    <property type="entry name" value="DNA/RNA_pol_sf"/>
</dbReference>
<dbReference type="InterPro" id="IPR036397">
    <property type="entry name" value="RNaseH_sf"/>
</dbReference>
<dbReference type="GO" id="GO:0003676">
    <property type="term" value="F:nucleic acid binding"/>
    <property type="evidence" value="ECO:0007669"/>
    <property type="project" value="InterPro"/>
</dbReference>
<evidence type="ECO:0000313" key="3">
    <source>
        <dbReference type="EMBL" id="BBN70448.1"/>
    </source>
</evidence>